<name>A0A0F4LN00_9LACO</name>
<keyword evidence="1" id="KW-0732">Signal</keyword>
<reference evidence="2 3" key="1">
    <citation type="submission" date="2015-01" db="EMBL/GenBank/DDBJ databases">
        <title>Comparative genomics of the lactic acid bacteria isolated from the honey bee gut.</title>
        <authorList>
            <person name="Ellegaard K.M."/>
            <person name="Tamarit D."/>
            <person name="Javelind E."/>
            <person name="Olofsson T."/>
            <person name="Andersson S.G."/>
            <person name="Vasquez A."/>
        </authorList>
    </citation>
    <scope>NUCLEOTIDE SEQUENCE [LARGE SCALE GENOMIC DNA]</scope>
    <source>
        <strain evidence="2 3">Hma11</strain>
    </source>
</reference>
<evidence type="ECO:0000313" key="3">
    <source>
        <dbReference type="Proteomes" id="UP000033682"/>
    </source>
</evidence>
<dbReference type="Proteomes" id="UP000033682">
    <property type="component" value="Unassembled WGS sequence"/>
</dbReference>
<feature type="signal peptide" evidence="1">
    <location>
        <begin position="1"/>
        <end position="26"/>
    </location>
</feature>
<dbReference type="PATRIC" id="fig|303541.3.peg.1342"/>
<sequence>MKLKLGRISKIALAAALLCAPIAAVASSSNVISAKTAANKKTPYHYSAKAWTKKLAKAGYSFKLPNAAKGALYKPNGKPYGKKSLKKIVKSNTLFKVKKVRLIHNNVFVDLVSKNGKFKGYTSYINGIYNKNLDNPKLQPLIEAELGVMTAKVNQNPTADLLGQAQNEAAKLTGKEKKIADLSLKQLKEFVEYGTVAETPVLLIGRYPGSVVEK</sequence>
<dbReference type="HOGENOM" id="CLU_1319594_0_0_9"/>
<dbReference type="RefSeq" id="WP_046307679.1">
    <property type="nucleotide sequence ID" value="NZ_KQ034000.1"/>
</dbReference>
<feature type="chain" id="PRO_5039186452" evidence="1">
    <location>
        <begin position="27"/>
        <end position="214"/>
    </location>
</feature>
<protein>
    <submittedName>
        <fullName evidence="2">Uncharacterized protein</fullName>
    </submittedName>
</protein>
<evidence type="ECO:0000256" key="1">
    <source>
        <dbReference type="SAM" id="SignalP"/>
    </source>
</evidence>
<dbReference type="AlphaFoldDB" id="A0A0F4LN00"/>
<proteinExistence type="predicted"/>
<dbReference type="EMBL" id="JXLG01000009">
    <property type="protein sequence ID" value="KJY60232.1"/>
    <property type="molecule type" value="Genomic_DNA"/>
</dbReference>
<gene>
    <name evidence="2" type="ORF">JF72_11770</name>
</gene>
<accession>A0A0F4LN00</accession>
<comment type="caution">
    <text evidence="2">The sequence shown here is derived from an EMBL/GenBank/DDBJ whole genome shotgun (WGS) entry which is preliminary data.</text>
</comment>
<evidence type="ECO:0000313" key="2">
    <source>
        <dbReference type="EMBL" id="KJY60232.1"/>
    </source>
</evidence>
<keyword evidence="3" id="KW-1185">Reference proteome</keyword>
<organism evidence="2 3">
    <name type="scientific">Lactobacillus apis</name>
    <dbReference type="NCBI Taxonomy" id="303541"/>
    <lineage>
        <taxon>Bacteria</taxon>
        <taxon>Bacillati</taxon>
        <taxon>Bacillota</taxon>
        <taxon>Bacilli</taxon>
        <taxon>Lactobacillales</taxon>
        <taxon>Lactobacillaceae</taxon>
        <taxon>Lactobacillus</taxon>
    </lineage>
</organism>